<feature type="transmembrane region" description="Helical" evidence="2">
    <location>
        <begin position="618"/>
        <end position="643"/>
    </location>
</feature>
<organism evidence="3 4">
    <name type="scientific">Gordonia westfalica</name>
    <dbReference type="NCBI Taxonomy" id="158898"/>
    <lineage>
        <taxon>Bacteria</taxon>
        <taxon>Bacillati</taxon>
        <taxon>Actinomycetota</taxon>
        <taxon>Actinomycetes</taxon>
        <taxon>Mycobacteriales</taxon>
        <taxon>Gordoniaceae</taxon>
        <taxon>Gordonia</taxon>
    </lineage>
</organism>
<accession>A0ABU2GT03</accession>
<dbReference type="Proteomes" id="UP001265083">
    <property type="component" value="Unassembled WGS sequence"/>
</dbReference>
<gene>
    <name evidence="3" type="ORF">RD149_12495</name>
</gene>
<keyword evidence="2" id="KW-1133">Transmembrane helix</keyword>
<feature type="region of interest" description="Disordered" evidence="1">
    <location>
        <begin position="38"/>
        <end position="60"/>
    </location>
</feature>
<keyword evidence="2" id="KW-0812">Transmembrane</keyword>
<keyword evidence="4" id="KW-1185">Reference proteome</keyword>
<comment type="caution">
    <text evidence="3">The sequence shown here is derived from an EMBL/GenBank/DDBJ whole genome shotgun (WGS) entry which is preliminary data.</text>
</comment>
<evidence type="ECO:0000256" key="2">
    <source>
        <dbReference type="SAM" id="Phobius"/>
    </source>
</evidence>
<protein>
    <recommendedName>
        <fullName evidence="5">Cellulose synthase subunit</fullName>
    </recommendedName>
</protein>
<sequence length="653" mass="66843">MSCGRRSYGRGRLPARVVGVLLAGLILALGAGLETLSAPSASAAPGDPPPPLSLRDLGSSATIGFPGQQGEVSLSLAVPPGLTPTEIRGTAQFPTFVTGGNVDVLQGDRLISRTPIDSAVNSPIALPLRGIRIERNSADLVLRTYLRTAGSCLFDDSSRFSIQNSTVSYSGRESTPETVAGFLPPVLRKLTIFVPDDVQPAEGAAAVSLATAVVANYGSATVDVEVASIRRGSTAPRQEVGPLERQVVISTTMPEGLSLGPGAGWPVLRIGGSAEELPAQVEFLASDLSSIAVSSAAVAGPPFAAPQLAPAVSSLADLGVGDQLVTSSGWPSIGFGIDQARLGRPSKDVRLQLSGTYTPLGGQIAVSVGERVIASWPADASGSYNRWVDVPADVLGRYTEVTVTYNHGDAGEECGSGVRSSLSLSSAGEVRSEAADPPAPPGFGSLPQALMPRTSLAWTNGGVDDVARAVSIMSGLQRLSAVRLGVDVVSVDDAMSSSAPAVIIAADGQRLPDLTLPVTADGQTLTVLGANGKPSNVVLTPGVSFGSLQVARDAGRTVLVATSTRDAADLDAVLRWLSADPDRWSALSGQALMQVAGQQPVVVPAAEQTQPDDSSSTGVSWVAVVVAAVGIALVAALAATLVLRHRRRAHVED</sequence>
<evidence type="ECO:0000256" key="1">
    <source>
        <dbReference type="SAM" id="MobiDB-lite"/>
    </source>
</evidence>
<evidence type="ECO:0000313" key="3">
    <source>
        <dbReference type="EMBL" id="MDS1114587.1"/>
    </source>
</evidence>
<proteinExistence type="predicted"/>
<evidence type="ECO:0008006" key="5">
    <source>
        <dbReference type="Google" id="ProtNLM"/>
    </source>
</evidence>
<reference evidence="3 4" key="1">
    <citation type="submission" date="2023-08" db="EMBL/GenBank/DDBJ databases">
        <title>Bioegradation of LLDPE and BLDPE plastic by marine bacteria from coast plastic debris.</title>
        <authorList>
            <person name="Rong Z."/>
        </authorList>
    </citation>
    <scope>NUCLEOTIDE SEQUENCE [LARGE SCALE GENOMIC DNA]</scope>
    <source>
        <strain evidence="3 4">Z-2</strain>
    </source>
</reference>
<keyword evidence="2" id="KW-0472">Membrane</keyword>
<dbReference type="EMBL" id="JAVLUS010000009">
    <property type="protein sequence ID" value="MDS1114587.1"/>
    <property type="molecule type" value="Genomic_DNA"/>
</dbReference>
<evidence type="ECO:0000313" key="4">
    <source>
        <dbReference type="Proteomes" id="UP001265083"/>
    </source>
</evidence>
<name>A0ABU2GT03_9ACTN</name>